<sequence>MTIDLTVRVEVCLPSAHKYVRSSEGDLRIPCRAWTFQGPGSESAVDVPRATREVCGYLGHRGQDGGVVQMVNPTLWTFGDQNCRAFMLEVQEEEEVIEQVVDWSSLPGDLLYHISMPSACPGTNPSPTTTTTATTIVISLRRRQVRYRFHG</sequence>
<keyword evidence="2" id="KW-1185">Reference proteome</keyword>
<reference evidence="1" key="2">
    <citation type="submission" date="2023-06" db="EMBL/GenBank/DDBJ databases">
        <authorList>
            <person name="Ma L."/>
            <person name="Liu K.-W."/>
            <person name="Li Z."/>
            <person name="Hsiao Y.-Y."/>
            <person name="Qi Y."/>
            <person name="Fu T."/>
            <person name="Tang G."/>
            <person name="Zhang D."/>
            <person name="Sun W.-H."/>
            <person name="Liu D.-K."/>
            <person name="Li Y."/>
            <person name="Chen G.-Z."/>
            <person name="Liu X.-D."/>
            <person name="Liao X.-Y."/>
            <person name="Jiang Y.-T."/>
            <person name="Yu X."/>
            <person name="Hao Y."/>
            <person name="Huang J."/>
            <person name="Zhao X.-W."/>
            <person name="Ke S."/>
            <person name="Chen Y.-Y."/>
            <person name="Wu W.-L."/>
            <person name="Hsu J.-L."/>
            <person name="Lin Y.-F."/>
            <person name="Huang M.-D."/>
            <person name="Li C.-Y."/>
            <person name="Huang L."/>
            <person name="Wang Z.-W."/>
            <person name="Zhao X."/>
            <person name="Zhong W.-Y."/>
            <person name="Peng D.-H."/>
            <person name="Ahmad S."/>
            <person name="Lan S."/>
            <person name="Zhang J.-S."/>
            <person name="Tsai W.-C."/>
            <person name="Van De Peer Y."/>
            <person name="Liu Z.-J."/>
        </authorList>
    </citation>
    <scope>NUCLEOTIDE SEQUENCE</scope>
    <source>
        <strain evidence="1">CP</strain>
        <tissue evidence="1">Leaves</tissue>
    </source>
</reference>
<comment type="caution">
    <text evidence="1">The sequence shown here is derived from an EMBL/GenBank/DDBJ whole genome shotgun (WGS) entry which is preliminary data.</text>
</comment>
<reference evidence="1" key="1">
    <citation type="journal article" date="2023" name="Nat. Commun.">
        <title>Diploid and tetraploid genomes of Acorus and the evolution of monocots.</title>
        <authorList>
            <person name="Ma L."/>
            <person name="Liu K.W."/>
            <person name="Li Z."/>
            <person name="Hsiao Y.Y."/>
            <person name="Qi Y."/>
            <person name="Fu T."/>
            <person name="Tang G.D."/>
            <person name="Zhang D."/>
            <person name="Sun W.H."/>
            <person name="Liu D.K."/>
            <person name="Li Y."/>
            <person name="Chen G.Z."/>
            <person name="Liu X.D."/>
            <person name="Liao X.Y."/>
            <person name="Jiang Y.T."/>
            <person name="Yu X."/>
            <person name="Hao Y."/>
            <person name="Huang J."/>
            <person name="Zhao X.W."/>
            <person name="Ke S."/>
            <person name="Chen Y.Y."/>
            <person name="Wu W.L."/>
            <person name="Hsu J.L."/>
            <person name="Lin Y.F."/>
            <person name="Huang M.D."/>
            <person name="Li C.Y."/>
            <person name="Huang L."/>
            <person name="Wang Z.W."/>
            <person name="Zhao X."/>
            <person name="Zhong W.Y."/>
            <person name="Peng D.H."/>
            <person name="Ahmad S."/>
            <person name="Lan S."/>
            <person name="Zhang J.S."/>
            <person name="Tsai W.C."/>
            <person name="Van de Peer Y."/>
            <person name="Liu Z.J."/>
        </authorList>
    </citation>
    <scope>NUCLEOTIDE SEQUENCE</scope>
    <source>
        <strain evidence="1">CP</strain>
    </source>
</reference>
<proteinExistence type="predicted"/>
<dbReference type="EMBL" id="JAUJYO010000020">
    <property type="protein sequence ID" value="KAK1286250.1"/>
    <property type="molecule type" value="Genomic_DNA"/>
</dbReference>
<name>A0AAV9CC65_ACOCL</name>
<dbReference type="AlphaFoldDB" id="A0AAV9CC65"/>
<dbReference type="Proteomes" id="UP001180020">
    <property type="component" value="Unassembled WGS sequence"/>
</dbReference>
<accession>A0AAV9CC65</accession>
<organism evidence="1 2">
    <name type="scientific">Acorus calamus</name>
    <name type="common">Sweet flag</name>
    <dbReference type="NCBI Taxonomy" id="4465"/>
    <lineage>
        <taxon>Eukaryota</taxon>
        <taxon>Viridiplantae</taxon>
        <taxon>Streptophyta</taxon>
        <taxon>Embryophyta</taxon>
        <taxon>Tracheophyta</taxon>
        <taxon>Spermatophyta</taxon>
        <taxon>Magnoliopsida</taxon>
        <taxon>Liliopsida</taxon>
        <taxon>Acoraceae</taxon>
        <taxon>Acorus</taxon>
    </lineage>
</organism>
<gene>
    <name evidence="1" type="ORF">QJS10_CPB20g00690</name>
</gene>
<evidence type="ECO:0000313" key="2">
    <source>
        <dbReference type="Proteomes" id="UP001180020"/>
    </source>
</evidence>
<protein>
    <submittedName>
        <fullName evidence="1">Uncharacterized protein</fullName>
    </submittedName>
</protein>
<evidence type="ECO:0000313" key="1">
    <source>
        <dbReference type="EMBL" id="KAK1286250.1"/>
    </source>
</evidence>